<keyword evidence="8 11" id="KW-0472">Membrane</keyword>
<feature type="transmembrane region" description="Helical" evidence="11">
    <location>
        <begin position="56"/>
        <end position="75"/>
    </location>
</feature>
<evidence type="ECO:0000313" key="12">
    <source>
        <dbReference type="EnsemblMetazoa" id="SCAU004067-PA"/>
    </source>
</evidence>
<evidence type="ECO:0000256" key="8">
    <source>
        <dbReference type="ARBA" id="ARBA00023136"/>
    </source>
</evidence>
<keyword evidence="7" id="KW-0496">Mitochondrion</keyword>
<dbReference type="InterPro" id="IPR039205">
    <property type="entry name" value="NDUFA11"/>
</dbReference>
<evidence type="ECO:0000256" key="2">
    <source>
        <dbReference type="ARBA" id="ARBA00008699"/>
    </source>
</evidence>
<evidence type="ECO:0000256" key="11">
    <source>
        <dbReference type="SAM" id="Phobius"/>
    </source>
</evidence>
<evidence type="ECO:0000256" key="4">
    <source>
        <dbReference type="ARBA" id="ARBA00022692"/>
    </source>
</evidence>
<comment type="similarity">
    <text evidence="2">Belongs to the complex I NDUFA11 subunit family.</text>
</comment>
<evidence type="ECO:0000256" key="6">
    <source>
        <dbReference type="ARBA" id="ARBA00022989"/>
    </source>
</evidence>
<proteinExistence type="inferred from homology"/>
<dbReference type="EnsemblMetazoa" id="SCAU004067-RA">
    <property type="protein sequence ID" value="SCAU004067-PA"/>
    <property type="gene ID" value="SCAU004067"/>
</dbReference>
<organism evidence="12 13">
    <name type="scientific">Stomoxys calcitrans</name>
    <name type="common">Stable fly</name>
    <name type="synonym">Conops calcitrans</name>
    <dbReference type="NCBI Taxonomy" id="35570"/>
    <lineage>
        <taxon>Eukaryota</taxon>
        <taxon>Metazoa</taxon>
        <taxon>Ecdysozoa</taxon>
        <taxon>Arthropoda</taxon>
        <taxon>Hexapoda</taxon>
        <taxon>Insecta</taxon>
        <taxon>Pterygota</taxon>
        <taxon>Neoptera</taxon>
        <taxon>Endopterygota</taxon>
        <taxon>Diptera</taxon>
        <taxon>Brachycera</taxon>
        <taxon>Muscomorpha</taxon>
        <taxon>Muscoidea</taxon>
        <taxon>Muscidae</taxon>
        <taxon>Stomoxys</taxon>
    </lineage>
</organism>
<evidence type="ECO:0000256" key="7">
    <source>
        <dbReference type="ARBA" id="ARBA00023128"/>
    </source>
</evidence>
<reference evidence="12" key="2">
    <citation type="submission" date="2020-05" db="UniProtKB">
        <authorList>
            <consortium name="EnsemblMetazoa"/>
        </authorList>
    </citation>
    <scope>IDENTIFICATION</scope>
    <source>
        <strain evidence="12">USDA</strain>
    </source>
</reference>
<evidence type="ECO:0000313" key="13">
    <source>
        <dbReference type="Proteomes" id="UP000095300"/>
    </source>
</evidence>
<dbReference type="STRING" id="35570.A0A1I8P1W7"/>
<evidence type="ECO:0000256" key="9">
    <source>
        <dbReference type="ARBA" id="ARBA00030608"/>
    </source>
</evidence>
<dbReference type="PANTHER" id="PTHR21382">
    <property type="entry name" value="NADH-UBIQUINONE OXIDOREDUCTASE SUBUNIT"/>
    <property type="match status" value="1"/>
</dbReference>
<comment type="subcellular location">
    <subcellularLocation>
        <location evidence="1">Mitochondrion inner membrane</location>
        <topology evidence="1">Multi-pass membrane protein</topology>
        <orientation evidence="1">Matrix side</orientation>
    </subcellularLocation>
</comment>
<dbReference type="Proteomes" id="UP000095300">
    <property type="component" value="Unassembled WGS sequence"/>
</dbReference>
<dbReference type="KEGG" id="scac:106096327"/>
<gene>
    <name evidence="12" type="primary">106096327</name>
</gene>
<keyword evidence="13" id="KW-1185">Reference proteome</keyword>
<reference evidence="13" key="1">
    <citation type="submission" date="2015-05" db="EMBL/GenBank/DDBJ databases">
        <authorList>
            <person name="Wilson R.K."/>
            <person name="Warren W.C."/>
            <person name="Olafson P."/>
        </authorList>
    </citation>
    <scope>NUCLEOTIDE SEQUENCE [LARGE SCALE GENOMIC DNA]</scope>
    <source>
        <strain evidence="13">USDA</strain>
    </source>
</reference>
<name>A0A1I8P1W7_STOCA</name>
<protein>
    <recommendedName>
        <fullName evidence="3">NADH dehydrogenase [ubiquinone] 1 alpha subcomplex subunit 11</fullName>
    </recommendedName>
    <alternativeName>
        <fullName evidence="9">Complex I-B14.7</fullName>
    </alternativeName>
    <alternativeName>
        <fullName evidence="10">NADH-ubiquinone oxidoreductase subunit B14.7</fullName>
    </alternativeName>
</protein>
<keyword evidence="6 11" id="KW-1133">Transmembrane helix</keyword>
<evidence type="ECO:0000256" key="3">
    <source>
        <dbReference type="ARBA" id="ARBA00018191"/>
    </source>
</evidence>
<keyword evidence="4 11" id="KW-0812">Transmembrane</keyword>
<dbReference type="EnsemblMetazoa" id="SCAU004067-RB">
    <property type="protein sequence ID" value="SCAU004067-PB"/>
    <property type="gene ID" value="SCAU004067"/>
</dbReference>
<keyword evidence="5" id="KW-0999">Mitochondrion inner membrane</keyword>
<dbReference type="OrthoDB" id="1913277at2759"/>
<dbReference type="GO" id="GO:0005743">
    <property type="term" value="C:mitochondrial inner membrane"/>
    <property type="evidence" value="ECO:0007669"/>
    <property type="project" value="UniProtKB-SubCell"/>
</dbReference>
<dbReference type="AlphaFoldDB" id="A0A1I8P1W7"/>
<dbReference type="PANTHER" id="PTHR21382:SF1">
    <property type="entry name" value="NADH DEHYDROGENASE [UBIQUINONE] 1 ALPHA SUBCOMPLEX SUBUNIT 11"/>
    <property type="match status" value="1"/>
</dbReference>
<evidence type="ECO:0000256" key="10">
    <source>
        <dbReference type="ARBA" id="ARBA00031497"/>
    </source>
</evidence>
<dbReference type="GO" id="GO:0006120">
    <property type="term" value="P:mitochondrial electron transport, NADH to ubiquinone"/>
    <property type="evidence" value="ECO:0007669"/>
    <property type="project" value="InterPro"/>
</dbReference>
<sequence>MALSKTGYYDKPEGQDCFGKMMATNTYAATAGLAWSTVDVLMLSHPKGYLPTLARFAYNTGPMMGMASAFTLTTYMATNFRGKDDRFNYFLGGFAAGGVYGAWRRSHVAGLVMGLFFGLAGVIKKTSIQEGWEFFPPLNHHAHMGSTDKDFTLMADRPKNWTTGQ</sequence>
<dbReference type="GO" id="GO:0045271">
    <property type="term" value="C:respiratory chain complex I"/>
    <property type="evidence" value="ECO:0007669"/>
    <property type="project" value="InterPro"/>
</dbReference>
<evidence type="ECO:0000256" key="5">
    <source>
        <dbReference type="ARBA" id="ARBA00022792"/>
    </source>
</evidence>
<evidence type="ECO:0000256" key="1">
    <source>
        <dbReference type="ARBA" id="ARBA00004292"/>
    </source>
</evidence>
<feature type="transmembrane region" description="Helical" evidence="11">
    <location>
        <begin position="87"/>
        <end position="103"/>
    </location>
</feature>
<dbReference type="VEuPathDB" id="VectorBase:SCAU004067"/>
<accession>A0A1I8P1W7</accession>